<name>A0A371P3B2_9ACTN</name>
<keyword evidence="1" id="KW-0732">Signal</keyword>
<dbReference type="AlphaFoldDB" id="A0A371P3B2"/>
<comment type="caution">
    <text evidence="2">The sequence shown here is derived from an EMBL/GenBank/DDBJ whole genome shotgun (WGS) entry which is preliminary data.</text>
</comment>
<protein>
    <recommendedName>
        <fullName evidence="4">Secreted protein</fullName>
    </recommendedName>
</protein>
<dbReference type="OrthoDB" id="3780559at2"/>
<reference evidence="2 3" key="1">
    <citation type="submission" date="2018-08" db="EMBL/GenBank/DDBJ databases">
        <title>Aeromicrobium sp. M2KJ-4, whole genome shotgun sequence.</title>
        <authorList>
            <person name="Tuo L."/>
        </authorList>
    </citation>
    <scope>NUCLEOTIDE SEQUENCE [LARGE SCALE GENOMIC DNA]</scope>
    <source>
        <strain evidence="2 3">M2KJ-4</strain>
    </source>
</reference>
<accession>A0A371P3B2</accession>
<evidence type="ECO:0000313" key="2">
    <source>
        <dbReference type="EMBL" id="REK69876.1"/>
    </source>
</evidence>
<keyword evidence="3" id="KW-1185">Reference proteome</keyword>
<feature type="chain" id="PRO_5016961261" description="Secreted protein" evidence="1">
    <location>
        <begin position="28"/>
        <end position="202"/>
    </location>
</feature>
<gene>
    <name evidence="2" type="ORF">DX116_11840</name>
</gene>
<evidence type="ECO:0000313" key="3">
    <source>
        <dbReference type="Proteomes" id="UP000265581"/>
    </source>
</evidence>
<evidence type="ECO:0000256" key="1">
    <source>
        <dbReference type="SAM" id="SignalP"/>
    </source>
</evidence>
<organism evidence="2 3">
    <name type="scientific">Aeromicrobium endophyticum</name>
    <dbReference type="NCBI Taxonomy" id="2292704"/>
    <lineage>
        <taxon>Bacteria</taxon>
        <taxon>Bacillati</taxon>
        <taxon>Actinomycetota</taxon>
        <taxon>Actinomycetes</taxon>
        <taxon>Propionibacteriales</taxon>
        <taxon>Nocardioidaceae</taxon>
        <taxon>Aeromicrobium</taxon>
    </lineage>
</organism>
<dbReference type="RefSeq" id="WP_119704474.1">
    <property type="nucleotide sequence ID" value="NZ_JBHSOI010000002.1"/>
</dbReference>
<dbReference type="Proteomes" id="UP000265581">
    <property type="component" value="Unassembled WGS sequence"/>
</dbReference>
<feature type="signal peptide" evidence="1">
    <location>
        <begin position="1"/>
        <end position="27"/>
    </location>
</feature>
<proteinExistence type="predicted"/>
<sequence length="202" mass="22397">MSRPMPRRIVVLAVALALALSGSPASATTKSFTDPTGDTNNAGLFDIGKVTVVDAPTYVSVSFHFPRNTYFPGPEGRFEVLLDTDPKRSGPELAWSAPLFSEFSVAPVRKGKHLRNKEWLTGGPTSSRCGRTVRIDWNPPKGYGRLKILKKDGCLGAPSKLRVNVRTVVTGEHTKSDGMRRYDRSETDYFPRRNTFSPWVRV</sequence>
<evidence type="ECO:0008006" key="4">
    <source>
        <dbReference type="Google" id="ProtNLM"/>
    </source>
</evidence>
<dbReference type="EMBL" id="QUBR01000002">
    <property type="protein sequence ID" value="REK69876.1"/>
    <property type="molecule type" value="Genomic_DNA"/>
</dbReference>